<reference evidence="2 3" key="1">
    <citation type="submission" date="2014-04" db="EMBL/GenBank/DDBJ databases">
        <authorList>
            <consortium name="DOE Joint Genome Institute"/>
            <person name="Kuo A."/>
            <person name="Tarkka M."/>
            <person name="Buscot F."/>
            <person name="Kohler A."/>
            <person name="Nagy L.G."/>
            <person name="Floudas D."/>
            <person name="Copeland A."/>
            <person name="Barry K.W."/>
            <person name="Cichocki N."/>
            <person name="Veneault-Fourrey C."/>
            <person name="LaButti K."/>
            <person name="Lindquist E.A."/>
            <person name="Lipzen A."/>
            <person name="Lundell T."/>
            <person name="Morin E."/>
            <person name="Murat C."/>
            <person name="Sun H."/>
            <person name="Tunlid A."/>
            <person name="Henrissat B."/>
            <person name="Grigoriev I.V."/>
            <person name="Hibbett D.S."/>
            <person name="Martin F."/>
            <person name="Nordberg H.P."/>
            <person name="Cantor M.N."/>
            <person name="Hua S.X."/>
        </authorList>
    </citation>
    <scope>NUCLEOTIDE SEQUENCE [LARGE SCALE GENOMIC DNA]</scope>
    <source>
        <strain evidence="2 3">F 1598</strain>
    </source>
</reference>
<dbReference type="Proteomes" id="UP000054166">
    <property type="component" value="Unassembled WGS sequence"/>
</dbReference>
<dbReference type="InParanoid" id="A0A0C3BHF1"/>
<dbReference type="HOGENOM" id="CLU_2360474_0_0_1"/>
<reference evidence="3" key="2">
    <citation type="submission" date="2015-01" db="EMBL/GenBank/DDBJ databases">
        <title>Evolutionary Origins and Diversification of the Mycorrhizal Mutualists.</title>
        <authorList>
            <consortium name="DOE Joint Genome Institute"/>
            <consortium name="Mycorrhizal Genomics Consortium"/>
            <person name="Kohler A."/>
            <person name="Kuo A."/>
            <person name="Nagy L.G."/>
            <person name="Floudas D."/>
            <person name="Copeland A."/>
            <person name="Barry K.W."/>
            <person name="Cichocki N."/>
            <person name="Veneault-Fourrey C."/>
            <person name="LaButti K."/>
            <person name="Lindquist E.A."/>
            <person name="Lipzen A."/>
            <person name="Lundell T."/>
            <person name="Morin E."/>
            <person name="Murat C."/>
            <person name="Riley R."/>
            <person name="Ohm R."/>
            <person name="Sun H."/>
            <person name="Tunlid A."/>
            <person name="Henrissat B."/>
            <person name="Grigoriev I.V."/>
            <person name="Hibbett D.S."/>
            <person name="Martin F."/>
        </authorList>
    </citation>
    <scope>NUCLEOTIDE SEQUENCE [LARGE SCALE GENOMIC DNA]</scope>
    <source>
        <strain evidence="3">F 1598</strain>
    </source>
</reference>
<keyword evidence="3" id="KW-1185">Reference proteome</keyword>
<gene>
    <name evidence="2" type="ORF">PILCRDRAFT_5388</name>
</gene>
<feature type="compositionally biased region" description="Low complexity" evidence="1">
    <location>
        <begin position="1"/>
        <end position="10"/>
    </location>
</feature>
<sequence length="96" mass="9763">MFAFASFVVSSPPPAPTAPNGGPAFDPAGQKNVGNKNGTQFIGGQCLSDADCASKCCAGPSPTASFMTFTGFCIITWPLARASDAFAAVIPTVMQQ</sequence>
<proteinExistence type="predicted"/>
<dbReference type="OrthoDB" id="2132010at2759"/>
<evidence type="ECO:0000256" key="1">
    <source>
        <dbReference type="SAM" id="MobiDB-lite"/>
    </source>
</evidence>
<evidence type="ECO:0000313" key="3">
    <source>
        <dbReference type="Proteomes" id="UP000054166"/>
    </source>
</evidence>
<protein>
    <submittedName>
        <fullName evidence="2">Uncharacterized protein</fullName>
    </submittedName>
</protein>
<accession>A0A0C3BHF1</accession>
<dbReference type="AlphaFoldDB" id="A0A0C3BHF1"/>
<name>A0A0C3BHF1_PILCF</name>
<dbReference type="EMBL" id="KN832984">
    <property type="protein sequence ID" value="KIM85733.1"/>
    <property type="molecule type" value="Genomic_DNA"/>
</dbReference>
<organism evidence="2 3">
    <name type="scientific">Piloderma croceum (strain F 1598)</name>
    <dbReference type="NCBI Taxonomy" id="765440"/>
    <lineage>
        <taxon>Eukaryota</taxon>
        <taxon>Fungi</taxon>
        <taxon>Dikarya</taxon>
        <taxon>Basidiomycota</taxon>
        <taxon>Agaricomycotina</taxon>
        <taxon>Agaricomycetes</taxon>
        <taxon>Agaricomycetidae</taxon>
        <taxon>Atheliales</taxon>
        <taxon>Atheliaceae</taxon>
        <taxon>Piloderma</taxon>
    </lineage>
</organism>
<evidence type="ECO:0000313" key="2">
    <source>
        <dbReference type="EMBL" id="KIM85733.1"/>
    </source>
</evidence>
<feature type="region of interest" description="Disordered" evidence="1">
    <location>
        <begin position="1"/>
        <end position="30"/>
    </location>
</feature>